<name>A0A1K2H652_9NEIS</name>
<feature type="domain" description="SiaC family regulatory phosphoprotein" evidence="1">
    <location>
        <begin position="7"/>
        <end position="124"/>
    </location>
</feature>
<dbReference type="InterPro" id="IPR018530">
    <property type="entry name" value="SiaC"/>
</dbReference>
<keyword evidence="3" id="KW-1185">Reference proteome</keyword>
<reference evidence="2 3" key="1">
    <citation type="submission" date="2016-11" db="EMBL/GenBank/DDBJ databases">
        <authorList>
            <person name="Jaros S."/>
            <person name="Januszkiewicz K."/>
            <person name="Wedrychowicz H."/>
        </authorList>
    </citation>
    <scope>NUCLEOTIDE SEQUENCE [LARGE SCALE GENOMIC DNA]</scope>
    <source>
        <strain evidence="2 3">DSM 18899</strain>
    </source>
</reference>
<protein>
    <recommendedName>
        <fullName evidence="1">SiaC family regulatory phosphoprotein domain-containing protein</fullName>
    </recommendedName>
</protein>
<evidence type="ECO:0000259" key="1">
    <source>
        <dbReference type="Pfam" id="PF09345"/>
    </source>
</evidence>
<accession>A0A1K2H652</accession>
<dbReference type="AlphaFoldDB" id="A0A1K2H652"/>
<dbReference type="Proteomes" id="UP000186513">
    <property type="component" value="Unassembled WGS sequence"/>
</dbReference>
<proteinExistence type="predicted"/>
<sequence length="130" mass="14757">MMQNLFIAATPSTPEIDFRFDQHLLLIKGESYPENASAFYGGLLERVQQYLAQCRAANIELNVSLAYFNSSSTKLLFSMFDAFHQAAQAGNRITLNWFHDADDDTLYEFGQELHADYPAIHFVDVPVNTD</sequence>
<gene>
    <name evidence="2" type="ORF">SAMN02745887_00463</name>
</gene>
<organism evidence="2 3">
    <name type="scientific">Chitinimonas taiwanensis DSM 18899</name>
    <dbReference type="NCBI Taxonomy" id="1121279"/>
    <lineage>
        <taxon>Bacteria</taxon>
        <taxon>Pseudomonadati</taxon>
        <taxon>Pseudomonadota</taxon>
        <taxon>Betaproteobacteria</taxon>
        <taxon>Neisseriales</taxon>
        <taxon>Chitinibacteraceae</taxon>
        <taxon>Chitinimonas</taxon>
    </lineage>
</organism>
<evidence type="ECO:0000313" key="3">
    <source>
        <dbReference type="Proteomes" id="UP000186513"/>
    </source>
</evidence>
<dbReference type="RefSeq" id="WP_308417546.1">
    <property type="nucleotide sequence ID" value="NZ_FPKR01000002.1"/>
</dbReference>
<dbReference type="STRING" id="1121279.SAMN02745887_00463"/>
<dbReference type="EMBL" id="FPKR01000002">
    <property type="protein sequence ID" value="SFZ71817.1"/>
    <property type="molecule type" value="Genomic_DNA"/>
</dbReference>
<dbReference type="Pfam" id="PF09345">
    <property type="entry name" value="SiaC"/>
    <property type="match status" value="1"/>
</dbReference>
<evidence type="ECO:0000313" key="2">
    <source>
        <dbReference type="EMBL" id="SFZ71817.1"/>
    </source>
</evidence>